<evidence type="ECO:0008006" key="3">
    <source>
        <dbReference type="Google" id="ProtNLM"/>
    </source>
</evidence>
<dbReference type="EMBL" id="MHQY01000013">
    <property type="protein sequence ID" value="OHA14159.1"/>
    <property type="molecule type" value="Genomic_DNA"/>
</dbReference>
<comment type="caution">
    <text evidence="1">The sequence shown here is derived from an EMBL/GenBank/DDBJ whole genome shotgun (WGS) entry which is preliminary data.</text>
</comment>
<sequence length="287" mass="33500">MCPPLYYAINWEDPAKNPWMKMNKQPDRGKAIAQWGKLWHLYEFLGAKIRTLETVPCLGDQIFTANIAWSMPIWSEEGNENRRTFIMANLAPELRRPEIIIAARWFAENRFSTYFLPEEMLFEGQGDIITTKEAYLYCYGVRNSLEAIEEIRKVFNLKKPIIPLRLIDPRFYHGDVCIRYSKRRDAVLFYPGAFDAESVKAIEKLKAKKKDVSREFMVQELFDGRNFPLNGSYINNVETFPWNDEIEEFPRNLKGWIERDGGEVVTLNFSQFGLSGAGHRCVTLFLD</sequence>
<reference evidence="1 2" key="1">
    <citation type="journal article" date="2016" name="Nat. Commun.">
        <title>Thousands of microbial genomes shed light on interconnected biogeochemical processes in an aquifer system.</title>
        <authorList>
            <person name="Anantharaman K."/>
            <person name="Brown C.T."/>
            <person name="Hug L.A."/>
            <person name="Sharon I."/>
            <person name="Castelle C.J."/>
            <person name="Probst A.J."/>
            <person name="Thomas B.C."/>
            <person name="Singh A."/>
            <person name="Wilkins M.J."/>
            <person name="Karaoz U."/>
            <person name="Brodie E.L."/>
            <person name="Williams K.H."/>
            <person name="Hubbard S.S."/>
            <person name="Banfield J.F."/>
        </authorList>
    </citation>
    <scope>NUCLEOTIDE SEQUENCE [LARGE SCALE GENOMIC DNA]</scope>
</reference>
<accession>A0A1G2LTI7</accession>
<dbReference type="AlphaFoldDB" id="A0A1G2LTI7"/>
<dbReference type="Gene3D" id="3.75.10.10">
    <property type="entry name" value="L-arginine/glycine Amidinotransferase, Chain A"/>
    <property type="match status" value="1"/>
</dbReference>
<evidence type="ECO:0000313" key="1">
    <source>
        <dbReference type="EMBL" id="OHA14159.1"/>
    </source>
</evidence>
<dbReference type="SUPFAM" id="SSF55909">
    <property type="entry name" value="Pentein"/>
    <property type="match status" value="1"/>
</dbReference>
<evidence type="ECO:0000313" key="2">
    <source>
        <dbReference type="Proteomes" id="UP000177171"/>
    </source>
</evidence>
<proteinExistence type="predicted"/>
<dbReference type="Proteomes" id="UP000177171">
    <property type="component" value="Unassembled WGS sequence"/>
</dbReference>
<organism evidence="1 2">
    <name type="scientific">Candidatus Sungbacteria bacterium RIFCSPLOWO2_12_FULL_41_11</name>
    <dbReference type="NCBI Taxonomy" id="1802286"/>
    <lineage>
        <taxon>Bacteria</taxon>
        <taxon>Candidatus Sungiibacteriota</taxon>
    </lineage>
</organism>
<protein>
    <recommendedName>
        <fullName evidence="3">Amidinotransferase</fullName>
    </recommendedName>
</protein>
<gene>
    <name evidence="1" type="ORF">A3G49_02875</name>
</gene>
<name>A0A1G2LTI7_9BACT</name>